<accession>A0A2K0WB16</accession>
<organism evidence="2 3">
    <name type="scientific">Gibberella nygamai</name>
    <name type="common">Bean root rot disease fungus</name>
    <name type="synonym">Fusarium nygamai</name>
    <dbReference type="NCBI Taxonomy" id="42673"/>
    <lineage>
        <taxon>Eukaryota</taxon>
        <taxon>Fungi</taxon>
        <taxon>Dikarya</taxon>
        <taxon>Ascomycota</taxon>
        <taxon>Pezizomycotina</taxon>
        <taxon>Sordariomycetes</taxon>
        <taxon>Hypocreomycetidae</taxon>
        <taxon>Hypocreales</taxon>
        <taxon>Nectriaceae</taxon>
        <taxon>Fusarium</taxon>
        <taxon>Fusarium fujikuroi species complex</taxon>
    </lineage>
</organism>
<dbReference type="OrthoDB" id="4738706at2759"/>
<evidence type="ECO:0000313" key="2">
    <source>
        <dbReference type="EMBL" id="PNP79421.1"/>
    </source>
</evidence>
<evidence type="ECO:0000313" key="3">
    <source>
        <dbReference type="Proteomes" id="UP000236664"/>
    </source>
</evidence>
<dbReference type="STRING" id="42673.A0A2K0WB16"/>
<dbReference type="Proteomes" id="UP000236664">
    <property type="component" value="Unassembled WGS sequence"/>
</dbReference>
<gene>
    <name evidence="2" type="ORF">FNYG_07256</name>
</gene>
<dbReference type="EMBL" id="MTQA01000091">
    <property type="protein sequence ID" value="PNP79421.1"/>
    <property type="molecule type" value="Genomic_DNA"/>
</dbReference>
<reference evidence="2 3" key="1">
    <citation type="submission" date="2017-06" db="EMBL/GenBank/DDBJ databases">
        <title>Genome of Fusarium nygamai isolate CS10214.</title>
        <authorList>
            <person name="Gardiner D.M."/>
            <person name="Obanor F."/>
            <person name="Kazan K."/>
        </authorList>
    </citation>
    <scope>NUCLEOTIDE SEQUENCE [LARGE SCALE GENOMIC DNA]</scope>
    <source>
        <strain evidence="2 3">CS10214</strain>
    </source>
</reference>
<name>A0A2K0WB16_GIBNY</name>
<keyword evidence="3" id="KW-1185">Reference proteome</keyword>
<protein>
    <submittedName>
        <fullName evidence="2">Uncharacterized protein</fullName>
    </submittedName>
</protein>
<evidence type="ECO:0000256" key="1">
    <source>
        <dbReference type="SAM" id="MobiDB-lite"/>
    </source>
</evidence>
<sequence>MEYVEGFDAVQERSLRSRKRANQKLSETEKWRRVFNILFPHVLDDDIPSPFYDYSQVPQKEDDCHPESCYLAQCEQYMLREVPQRLRQALGRELDRDLTIVEENLRRRAGDWVKTLLEQAFQELRQIRRLGSPAQRPEADNDIPAPAEGPQLPISELPSVEGANLHLEEEGEAWLDNLDLDSFDPSSILGELQSSFGNGGLIEDLLRPGVDDAGEATKQSDSGYVSNSPG</sequence>
<proteinExistence type="predicted"/>
<comment type="caution">
    <text evidence="2">The sequence shown here is derived from an EMBL/GenBank/DDBJ whole genome shotgun (WGS) entry which is preliminary data.</text>
</comment>
<feature type="region of interest" description="Disordered" evidence="1">
    <location>
        <begin position="130"/>
        <end position="153"/>
    </location>
</feature>
<feature type="compositionally biased region" description="Polar residues" evidence="1">
    <location>
        <begin position="217"/>
        <end position="230"/>
    </location>
</feature>
<feature type="region of interest" description="Disordered" evidence="1">
    <location>
        <begin position="210"/>
        <end position="230"/>
    </location>
</feature>
<dbReference type="AlphaFoldDB" id="A0A2K0WB16"/>